<feature type="binding site" evidence="11">
    <location>
        <position position="151"/>
    </location>
    <ligand>
        <name>Mg(2+)</name>
        <dbReference type="ChEBI" id="CHEBI:18420"/>
    </ligand>
</feature>
<evidence type="ECO:0000256" key="5">
    <source>
        <dbReference type="ARBA" id="ARBA00022723"/>
    </source>
</evidence>
<dbReference type="AlphaFoldDB" id="A0A4Y8SHE4"/>
<dbReference type="Proteomes" id="UP000297540">
    <property type="component" value="Unassembled WGS sequence"/>
</dbReference>
<evidence type="ECO:0000256" key="8">
    <source>
        <dbReference type="ARBA" id="ARBA00031306"/>
    </source>
</evidence>
<comment type="similarity">
    <text evidence="10">Belongs to the ApbE family.</text>
</comment>
<dbReference type="Pfam" id="PF02424">
    <property type="entry name" value="ApbE"/>
    <property type="match status" value="1"/>
</dbReference>
<evidence type="ECO:0000256" key="7">
    <source>
        <dbReference type="ARBA" id="ARBA00022842"/>
    </source>
</evidence>
<dbReference type="EMBL" id="SOZE01000006">
    <property type="protein sequence ID" value="TFF38469.1"/>
    <property type="molecule type" value="Genomic_DNA"/>
</dbReference>
<evidence type="ECO:0000256" key="1">
    <source>
        <dbReference type="ARBA" id="ARBA00011955"/>
    </source>
</evidence>
<keyword evidence="7 10" id="KW-0460">Magnesium</keyword>
<sequence length="308" mass="33081">MLAVKNLTGINTIFAREVRLMGNGFAISLVANDANWANERIDSAINEINRVEKLLSTFTDDSKLNEINRNAGIRPVRVDAEIFKLVDRALQISELTYGTFDVTYPANQIAAADTRAAKRKLSLTNYKNVVLDAAKQTVFLKNKGMRIGLGAISRGYAADRAKYILQMDGVSSGVINAGGDLLSWGLQPDNTPWTIGAADPSQAGQPFAGVNISNMAIATSFNSEKLNYTGDAMPVGNIHPDSGFAVSKIKSVSIITPGAELADAMATPIIAMGINAGLYLINKLNQMACIIIDDHARVYTSKDIKLTA</sequence>
<evidence type="ECO:0000256" key="11">
    <source>
        <dbReference type="PIRSR" id="PIRSR006268-2"/>
    </source>
</evidence>
<keyword evidence="5 10" id="KW-0479">Metal-binding</keyword>
<keyword evidence="6 10" id="KW-0274">FAD</keyword>
<keyword evidence="4 10" id="KW-0808">Transferase</keyword>
<dbReference type="InterPro" id="IPR024932">
    <property type="entry name" value="ApbE"/>
</dbReference>
<feature type="binding site" evidence="11">
    <location>
        <position position="263"/>
    </location>
    <ligand>
        <name>Mg(2+)</name>
        <dbReference type="ChEBI" id="CHEBI:18420"/>
    </ligand>
</feature>
<dbReference type="GO" id="GO:0016740">
    <property type="term" value="F:transferase activity"/>
    <property type="evidence" value="ECO:0007669"/>
    <property type="project" value="UniProtKB-UniRule"/>
</dbReference>
<evidence type="ECO:0000313" key="12">
    <source>
        <dbReference type="EMBL" id="TFF38469.1"/>
    </source>
</evidence>
<comment type="catalytic activity">
    <reaction evidence="9 10">
        <text>L-threonyl-[protein] + FAD = FMN-L-threonyl-[protein] + AMP + H(+)</text>
        <dbReference type="Rhea" id="RHEA:36847"/>
        <dbReference type="Rhea" id="RHEA-COMP:11060"/>
        <dbReference type="Rhea" id="RHEA-COMP:11061"/>
        <dbReference type="ChEBI" id="CHEBI:15378"/>
        <dbReference type="ChEBI" id="CHEBI:30013"/>
        <dbReference type="ChEBI" id="CHEBI:57692"/>
        <dbReference type="ChEBI" id="CHEBI:74257"/>
        <dbReference type="ChEBI" id="CHEBI:456215"/>
        <dbReference type="EC" id="2.7.1.180"/>
    </reaction>
</comment>
<name>A0A4Y8SHE4_9SPHI</name>
<dbReference type="GO" id="GO:0046872">
    <property type="term" value="F:metal ion binding"/>
    <property type="evidence" value="ECO:0007669"/>
    <property type="project" value="UniProtKB-UniRule"/>
</dbReference>
<reference evidence="12 13" key="1">
    <citation type="journal article" date="2017" name="Int. J. Syst. Evol. Microbiol.">
        <title>Mucilaginibacterpsychrotolerans sp. nov., isolated from peatlands.</title>
        <authorList>
            <person name="Deng Y."/>
            <person name="Shen L."/>
            <person name="Xu B."/>
            <person name="Liu Y."/>
            <person name="Gu Z."/>
            <person name="Liu H."/>
            <person name="Zhou Y."/>
        </authorList>
    </citation>
    <scope>NUCLEOTIDE SEQUENCE [LARGE SCALE GENOMIC DNA]</scope>
    <source>
        <strain evidence="12 13">NH7-4</strain>
    </source>
</reference>
<dbReference type="RefSeq" id="WP_133228671.1">
    <property type="nucleotide sequence ID" value="NZ_SOZE01000006.1"/>
</dbReference>
<evidence type="ECO:0000256" key="2">
    <source>
        <dbReference type="ARBA" id="ARBA00016337"/>
    </source>
</evidence>
<dbReference type="EC" id="2.7.1.180" evidence="1 10"/>
<protein>
    <recommendedName>
        <fullName evidence="2 10">FAD:protein FMN transferase</fullName>
        <ecNumber evidence="1 10">2.7.1.180</ecNumber>
    </recommendedName>
    <alternativeName>
        <fullName evidence="8 10">Flavin transferase</fullName>
    </alternativeName>
</protein>
<evidence type="ECO:0000256" key="6">
    <source>
        <dbReference type="ARBA" id="ARBA00022827"/>
    </source>
</evidence>
<evidence type="ECO:0000313" key="13">
    <source>
        <dbReference type="Proteomes" id="UP000297540"/>
    </source>
</evidence>
<keyword evidence="3 10" id="KW-0285">Flavoprotein</keyword>
<comment type="cofactor">
    <cofactor evidence="11">
        <name>Mg(2+)</name>
        <dbReference type="ChEBI" id="CHEBI:18420"/>
    </cofactor>
    <cofactor evidence="11">
        <name>Mn(2+)</name>
        <dbReference type="ChEBI" id="CHEBI:29035"/>
    </cofactor>
    <text evidence="11">Magnesium. Can also use manganese.</text>
</comment>
<evidence type="ECO:0000256" key="10">
    <source>
        <dbReference type="PIRNR" id="PIRNR006268"/>
    </source>
</evidence>
<proteinExistence type="inferred from homology"/>
<accession>A0A4Y8SHE4</accession>
<evidence type="ECO:0000256" key="9">
    <source>
        <dbReference type="ARBA" id="ARBA00048540"/>
    </source>
</evidence>
<comment type="caution">
    <text evidence="12">The sequence shown here is derived from an EMBL/GenBank/DDBJ whole genome shotgun (WGS) entry which is preliminary data.</text>
</comment>
<dbReference type="PIRSF" id="PIRSF006268">
    <property type="entry name" value="ApbE"/>
    <property type="match status" value="1"/>
</dbReference>
<feature type="binding site" evidence="11">
    <location>
        <position position="267"/>
    </location>
    <ligand>
        <name>Mg(2+)</name>
        <dbReference type="ChEBI" id="CHEBI:18420"/>
    </ligand>
</feature>
<dbReference type="PANTHER" id="PTHR30040:SF2">
    <property type="entry name" value="FAD:PROTEIN FMN TRANSFERASE"/>
    <property type="match status" value="1"/>
</dbReference>
<dbReference type="OrthoDB" id="9778595at2"/>
<dbReference type="InterPro" id="IPR003374">
    <property type="entry name" value="ApbE-like_sf"/>
</dbReference>
<dbReference type="Gene3D" id="3.10.520.10">
    <property type="entry name" value="ApbE-like domains"/>
    <property type="match status" value="1"/>
</dbReference>
<keyword evidence="13" id="KW-1185">Reference proteome</keyword>
<dbReference type="SUPFAM" id="SSF143631">
    <property type="entry name" value="ApbE-like"/>
    <property type="match status" value="1"/>
</dbReference>
<dbReference type="PANTHER" id="PTHR30040">
    <property type="entry name" value="THIAMINE BIOSYNTHESIS LIPOPROTEIN APBE"/>
    <property type="match status" value="1"/>
</dbReference>
<organism evidence="12 13">
    <name type="scientific">Mucilaginibacter psychrotolerans</name>
    <dbReference type="NCBI Taxonomy" id="1524096"/>
    <lineage>
        <taxon>Bacteria</taxon>
        <taxon>Pseudomonadati</taxon>
        <taxon>Bacteroidota</taxon>
        <taxon>Sphingobacteriia</taxon>
        <taxon>Sphingobacteriales</taxon>
        <taxon>Sphingobacteriaceae</taxon>
        <taxon>Mucilaginibacter</taxon>
    </lineage>
</organism>
<evidence type="ECO:0000256" key="4">
    <source>
        <dbReference type="ARBA" id="ARBA00022679"/>
    </source>
</evidence>
<gene>
    <name evidence="12" type="ORF">E2R66_08345</name>
</gene>
<evidence type="ECO:0000256" key="3">
    <source>
        <dbReference type="ARBA" id="ARBA00022630"/>
    </source>
</evidence>